<dbReference type="UniPathway" id="UPA00070">
    <property type="reaction ID" value="UER00119"/>
</dbReference>
<feature type="binding site" evidence="9">
    <location>
        <begin position="37"/>
        <end position="38"/>
    </location>
    <ligand>
        <name>orotate</name>
        <dbReference type="ChEBI" id="CHEBI:30839"/>
    </ligand>
</feature>
<name>A0A0R2UGJ9_9GAMM</name>
<feature type="binding site" evidence="9">
    <location>
        <position position="130"/>
    </location>
    <ligand>
        <name>orotate</name>
        <dbReference type="ChEBI" id="CHEBI:30839"/>
    </ligand>
</feature>
<evidence type="ECO:0000256" key="2">
    <source>
        <dbReference type="ARBA" id="ARBA00004889"/>
    </source>
</evidence>
<feature type="binding site" description="in other chain" evidence="9">
    <location>
        <begin position="126"/>
        <end position="134"/>
    </location>
    <ligand>
        <name>5-phospho-alpha-D-ribose 1-diphosphate</name>
        <dbReference type="ChEBI" id="CHEBI:58017"/>
        <note>ligand shared between dimeric partners</note>
    </ligand>
</feature>
<feature type="binding site" evidence="9">
    <location>
        <position position="101"/>
    </location>
    <ligand>
        <name>5-phospho-alpha-D-ribose 1-diphosphate</name>
        <dbReference type="ChEBI" id="CHEBI:58017"/>
        <note>ligand shared between dimeric partners</note>
    </ligand>
</feature>
<dbReference type="AlphaFoldDB" id="A0A0R2UGJ9"/>
<evidence type="ECO:0000256" key="5">
    <source>
        <dbReference type="ARBA" id="ARBA00011971"/>
    </source>
</evidence>
<proteinExistence type="inferred from homology"/>
<feature type="binding site" description="in other chain" evidence="9">
    <location>
        <position position="102"/>
    </location>
    <ligand>
        <name>5-phospho-alpha-D-ribose 1-diphosphate</name>
        <dbReference type="ChEBI" id="CHEBI:58017"/>
        <note>ligand shared between dimeric partners</note>
    </ligand>
</feature>
<organism evidence="10 11">
    <name type="scientific">SAR86 cluster bacterium BACL1 MAG-120820-bin45</name>
    <dbReference type="NCBI Taxonomy" id="1655612"/>
    <lineage>
        <taxon>Bacteria</taxon>
        <taxon>Pseudomonadati</taxon>
        <taxon>Pseudomonadota</taxon>
        <taxon>Gammaproteobacteria</taxon>
        <taxon>SAR86 cluster</taxon>
    </lineage>
</organism>
<evidence type="ECO:0000313" key="10">
    <source>
        <dbReference type="EMBL" id="KRO96416.1"/>
    </source>
</evidence>
<evidence type="ECO:0000256" key="4">
    <source>
        <dbReference type="ARBA" id="ARBA00011738"/>
    </source>
</evidence>
<dbReference type="GO" id="GO:0005737">
    <property type="term" value="C:cytoplasm"/>
    <property type="evidence" value="ECO:0007669"/>
    <property type="project" value="TreeGrafter"/>
</dbReference>
<comment type="function">
    <text evidence="1 9">Catalyzes the transfer of a ribosyl phosphate group from 5-phosphoribose 1-diphosphate to orotate, leading to the formation of orotidine monophosphate (OMP).</text>
</comment>
<evidence type="ECO:0000256" key="9">
    <source>
        <dbReference type="HAMAP-Rule" id="MF_01208"/>
    </source>
</evidence>
<comment type="pathway">
    <text evidence="2 9">Pyrimidine metabolism; UMP biosynthesis via de novo pathway; UMP from orotate: step 1/2.</text>
</comment>
<dbReference type="PANTHER" id="PTHR46683">
    <property type="entry name" value="OROTATE PHOSPHORIBOSYLTRANSFERASE 1-RELATED"/>
    <property type="match status" value="1"/>
</dbReference>
<evidence type="ECO:0000313" key="11">
    <source>
        <dbReference type="Proteomes" id="UP000051027"/>
    </source>
</evidence>
<dbReference type="InterPro" id="IPR000836">
    <property type="entry name" value="PRTase_dom"/>
</dbReference>
<evidence type="ECO:0000256" key="7">
    <source>
        <dbReference type="ARBA" id="ARBA00022679"/>
    </source>
</evidence>
<comment type="subunit">
    <text evidence="4 9">Homodimer.</text>
</comment>
<keyword evidence="8 9" id="KW-0665">Pyrimidine biosynthesis</keyword>
<accession>A0A0R2UGJ9</accession>
<dbReference type="InterPro" id="IPR004467">
    <property type="entry name" value="Or_phspho_trans_dom"/>
</dbReference>
<dbReference type="InterPro" id="IPR023031">
    <property type="entry name" value="OPRT"/>
</dbReference>
<dbReference type="HAMAP" id="MF_01208">
    <property type="entry name" value="PyrE"/>
    <property type="match status" value="1"/>
</dbReference>
<dbReference type="Proteomes" id="UP000051027">
    <property type="component" value="Unassembled WGS sequence"/>
</dbReference>
<keyword evidence="9" id="KW-0460">Magnesium</keyword>
<keyword evidence="7 9" id="KW-0808">Transferase</keyword>
<dbReference type="EC" id="2.4.2.10" evidence="5 9"/>
<evidence type="ECO:0000256" key="3">
    <source>
        <dbReference type="ARBA" id="ARBA00006340"/>
    </source>
</evidence>
<dbReference type="GO" id="GO:0004588">
    <property type="term" value="F:orotate phosphoribosyltransferase activity"/>
    <property type="evidence" value="ECO:0007669"/>
    <property type="project" value="UniProtKB-UniRule"/>
</dbReference>
<dbReference type="EMBL" id="LICS01000002">
    <property type="protein sequence ID" value="KRO96416.1"/>
    <property type="molecule type" value="Genomic_DNA"/>
</dbReference>
<gene>
    <name evidence="9 10" type="primary">pyrE</name>
    <name evidence="10" type="ORF">ABS10_03325</name>
</gene>
<dbReference type="InterPro" id="IPR029057">
    <property type="entry name" value="PRTase-like"/>
</dbReference>
<evidence type="ECO:0000256" key="8">
    <source>
        <dbReference type="ARBA" id="ARBA00022975"/>
    </source>
</evidence>
<sequence>MSELKDYQNNFINLALKSQALEFGSFTLKSGRTSPYFFNAAKMLNGCDLSQLALCYFQAIENLKISFDCIYGPAYKGIFLGSLVAMKYSQENRIYPLSFNRKEIKDHGEGGNIIGTDPCGDVMIIDDVLSAGTAARESIHLIESLQANAKLFVVGLDRQEKGAGTISAKAELERDFDIVVESIVNLDALIQFSKHSEHFHAYQIQLQEYRETWGA</sequence>
<comment type="cofactor">
    <cofactor evidence="9">
        <name>Mg(2+)</name>
        <dbReference type="ChEBI" id="CHEBI:18420"/>
    </cofactor>
</comment>
<dbReference type="NCBIfam" id="TIGR00336">
    <property type="entry name" value="pyrE"/>
    <property type="match status" value="1"/>
</dbReference>
<feature type="binding site" description="in other chain" evidence="9">
    <location>
        <begin position="75"/>
        <end position="76"/>
    </location>
    <ligand>
        <name>5-phospho-alpha-D-ribose 1-diphosphate</name>
        <dbReference type="ChEBI" id="CHEBI:58017"/>
        <note>ligand shared between dimeric partners</note>
    </ligand>
</feature>
<feature type="binding site" evidence="9">
    <location>
        <position position="105"/>
    </location>
    <ligand>
        <name>5-phospho-alpha-D-ribose 1-diphosphate</name>
        <dbReference type="ChEBI" id="CHEBI:58017"/>
        <note>ligand shared between dimeric partners</note>
    </ligand>
</feature>
<evidence type="ECO:0000256" key="1">
    <source>
        <dbReference type="ARBA" id="ARBA00003769"/>
    </source>
</evidence>
<dbReference type="STRING" id="1655612.ABS10_03325"/>
<dbReference type="GO" id="GO:0000287">
    <property type="term" value="F:magnesium ion binding"/>
    <property type="evidence" value="ECO:0007669"/>
    <property type="project" value="UniProtKB-UniRule"/>
</dbReference>
<dbReference type="Gene3D" id="3.40.50.2020">
    <property type="match status" value="1"/>
</dbReference>
<keyword evidence="6 9" id="KW-0328">Glycosyltransferase</keyword>
<dbReference type="GO" id="GO:0006207">
    <property type="term" value="P:'de novo' pyrimidine nucleobase biosynthetic process"/>
    <property type="evidence" value="ECO:0007669"/>
    <property type="project" value="TreeGrafter"/>
</dbReference>
<comment type="caution">
    <text evidence="10">The sequence shown here is derived from an EMBL/GenBank/DDBJ whole genome shotgun (WGS) entry which is preliminary data.</text>
</comment>
<feature type="binding site" evidence="9">
    <location>
        <position position="158"/>
    </location>
    <ligand>
        <name>orotate</name>
        <dbReference type="ChEBI" id="CHEBI:30839"/>
    </ligand>
</feature>
<protein>
    <recommendedName>
        <fullName evidence="5 9">Orotate phosphoribosyltransferase</fullName>
        <shortName evidence="9">OPRT</shortName>
        <shortName evidence="9">OPRTase</shortName>
        <ecNumber evidence="5 9">2.4.2.10</ecNumber>
    </recommendedName>
</protein>
<dbReference type="GO" id="GO:0044205">
    <property type="term" value="P:'de novo' UMP biosynthetic process"/>
    <property type="evidence" value="ECO:0007669"/>
    <property type="project" value="UniProtKB-UniRule"/>
</dbReference>
<comment type="similarity">
    <text evidence="3 9">Belongs to the purine/pyrimidine phosphoribosyltransferase family. PyrE subfamily.</text>
</comment>
<comment type="catalytic activity">
    <reaction evidence="9">
        <text>orotidine 5'-phosphate + diphosphate = orotate + 5-phospho-alpha-D-ribose 1-diphosphate</text>
        <dbReference type="Rhea" id="RHEA:10380"/>
        <dbReference type="ChEBI" id="CHEBI:30839"/>
        <dbReference type="ChEBI" id="CHEBI:33019"/>
        <dbReference type="ChEBI" id="CHEBI:57538"/>
        <dbReference type="ChEBI" id="CHEBI:58017"/>
        <dbReference type="EC" id="2.4.2.10"/>
    </reaction>
</comment>
<dbReference type="CDD" id="cd06223">
    <property type="entry name" value="PRTases_typeI"/>
    <property type="match status" value="1"/>
</dbReference>
<feature type="binding site" evidence="9">
    <location>
        <position position="107"/>
    </location>
    <ligand>
        <name>5-phospho-alpha-D-ribose 1-diphosphate</name>
        <dbReference type="ChEBI" id="CHEBI:58017"/>
        <note>ligand shared between dimeric partners</note>
    </ligand>
</feature>
<dbReference type="GO" id="GO:0046132">
    <property type="term" value="P:pyrimidine ribonucleoside biosynthetic process"/>
    <property type="evidence" value="ECO:0007669"/>
    <property type="project" value="TreeGrafter"/>
</dbReference>
<reference evidence="10 11" key="1">
    <citation type="submission" date="2015-10" db="EMBL/GenBank/DDBJ databases">
        <title>Metagenome-Assembled Genomes uncover a global brackish microbiome.</title>
        <authorList>
            <person name="Hugerth L.W."/>
            <person name="Larsson J."/>
            <person name="Alneberg J."/>
            <person name="Lindh M.V."/>
            <person name="Legrand C."/>
            <person name="Pinhassi J."/>
            <person name="Andersson A.F."/>
        </authorList>
    </citation>
    <scope>NUCLEOTIDE SEQUENCE [LARGE SCALE GENOMIC DNA]</scope>
    <source>
        <strain evidence="10">BACL1 MAG-120820-bin45</strain>
    </source>
</reference>
<evidence type="ECO:0000256" key="6">
    <source>
        <dbReference type="ARBA" id="ARBA00022676"/>
    </source>
</evidence>
<dbReference type="SUPFAM" id="SSF53271">
    <property type="entry name" value="PRTase-like"/>
    <property type="match status" value="1"/>
</dbReference>
<dbReference type="PANTHER" id="PTHR46683:SF1">
    <property type="entry name" value="OROTATE PHOSPHORIBOSYLTRANSFERASE 1-RELATED"/>
    <property type="match status" value="1"/>
</dbReference>
<feature type="binding site" description="in other chain" evidence="9">
    <location>
        <position position="29"/>
    </location>
    <ligand>
        <name>5-phospho-alpha-D-ribose 1-diphosphate</name>
        <dbReference type="ChEBI" id="CHEBI:58017"/>
        <note>ligand shared between dimeric partners</note>
    </ligand>
</feature>